<organism evidence="3 4">
    <name type="scientific">Ramazzottius varieornatus</name>
    <name type="common">Water bear</name>
    <name type="synonym">Tardigrade</name>
    <dbReference type="NCBI Taxonomy" id="947166"/>
    <lineage>
        <taxon>Eukaryota</taxon>
        <taxon>Metazoa</taxon>
        <taxon>Ecdysozoa</taxon>
        <taxon>Tardigrada</taxon>
        <taxon>Eutardigrada</taxon>
        <taxon>Parachela</taxon>
        <taxon>Hypsibioidea</taxon>
        <taxon>Ramazzottiidae</taxon>
        <taxon>Ramazzottius</taxon>
    </lineage>
</organism>
<dbReference type="AlphaFoldDB" id="A0A1D1VY86"/>
<reference evidence="3 4" key="1">
    <citation type="journal article" date="2016" name="Nat. Commun.">
        <title>Extremotolerant tardigrade genome and improved radiotolerance of human cultured cells by tardigrade-unique protein.</title>
        <authorList>
            <person name="Hashimoto T."/>
            <person name="Horikawa D.D."/>
            <person name="Saito Y."/>
            <person name="Kuwahara H."/>
            <person name="Kozuka-Hata H."/>
            <person name="Shin-I T."/>
            <person name="Minakuchi Y."/>
            <person name="Ohishi K."/>
            <person name="Motoyama A."/>
            <person name="Aizu T."/>
            <person name="Enomoto A."/>
            <person name="Kondo K."/>
            <person name="Tanaka S."/>
            <person name="Hara Y."/>
            <person name="Koshikawa S."/>
            <person name="Sagara H."/>
            <person name="Miura T."/>
            <person name="Yokobori S."/>
            <person name="Miyagawa K."/>
            <person name="Suzuki Y."/>
            <person name="Kubo T."/>
            <person name="Oyama M."/>
            <person name="Kohara Y."/>
            <person name="Fujiyama A."/>
            <person name="Arakawa K."/>
            <person name="Katayama T."/>
            <person name="Toyoda A."/>
            <person name="Kunieda T."/>
        </authorList>
    </citation>
    <scope>NUCLEOTIDE SEQUENCE [LARGE SCALE GENOMIC DNA]</scope>
    <source>
        <strain evidence="3 4">YOKOZUNA-1</strain>
    </source>
</reference>
<feature type="region of interest" description="Disordered" evidence="1">
    <location>
        <begin position="39"/>
        <end position="86"/>
    </location>
</feature>
<dbReference type="InterPro" id="IPR007350">
    <property type="entry name" value="Transposase_Tc5_C"/>
</dbReference>
<evidence type="ECO:0000259" key="2">
    <source>
        <dbReference type="Pfam" id="PF04236"/>
    </source>
</evidence>
<feature type="compositionally biased region" description="Polar residues" evidence="1">
    <location>
        <begin position="61"/>
        <end position="70"/>
    </location>
</feature>
<evidence type="ECO:0000313" key="4">
    <source>
        <dbReference type="Proteomes" id="UP000186922"/>
    </source>
</evidence>
<proteinExistence type="predicted"/>
<feature type="domain" description="Transposase Tc5 C-terminal" evidence="2">
    <location>
        <begin position="432"/>
        <end position="492"/>
    </location>
</feature>
<accession>A0A1D1VY86</accession>
<protein>
    <recommendedName>
        <fullName evidence="2">Transposase Tc5 C-terminal domain-containing protein</fullName>
    </recommendedName>
</protein>
<dbReference type="OrthoDB" id="10051656at2759"/>
<evidence type="ECO:0000256" key="1">
    <source>
        <dbReference type="SAM" id="MobiDB-lite"/>
    </source>
</evidence>
<gene>
    <name evidence="3" type="primary">RvY_15448-1</name>
    <name evidence="3" type="synonym">RvY_15448.1</name>
    <name evidence="3" type="ORF">RvY_15448</name>
</gene>
<dbReference type="EMBL" id="BDGG01000012">
    <property type="protein sequence ID" value="GAV05293.1"/>
    <property type="molecule type" value="Genomic_DNA"/>
</dbReference>
<dbReference type="Proteomes" id="UP000186922">
    <property type="component" value="Unassembled WGS sequence"/>
</dbReference>
<feature type="compositionally biased region" description="Basic and acidic residues" evidence="1">
    <location>
        <begin position="45"/>
        <end position="57"/>
    </location>
</feature>
<dbReference type="Pfam" id="PF04236">
    <property type="entry name" value="Transp_Tc5_C"/>
    <property type="match status" value="1"/>
</dbReference>
<name>A0A1D1VY86_RAMVA</name>
<evidence type="ECO:0000313" key="3">
    <source>
        <dbReference type="EMBL" id="GAV05293.1"/>
    </source>
</evidence>
<keyword evidence="4" id="KW-1185">Reference proteome</keyword>
<comment type="caution">
    <text evidence="3">The sequence shown here is derived from an EMBL/GenBank/DDBJ whole genome shotgun (WGS) entry which is preliminary data.</text>
</comment>
<sequence>MDVKINRAGCSSLALEEDLQYELQTDMQTIDEFEKLVAASNQLAEPDKNPSQEDKVVEPPSSGTEPSSNEFYVPRIPNPKQPPSNAVTLDYKKRSVDFWRNVATKKRRSLSCVQTKFKKVTKWERHVAEGGSIYDKLKALRLETGKQFFLAKQKPHIVKDMDIRRWAVTANRTIGLVGFTAFPGQGGKVEENTKFVTDKYIQEARQVKKTAEECVALVRSRISDYGLDCLWNTDQSGFDYEMRPGRTLHLAGAKHVTPICQSENSMTHSYTIMMTISPGTRKFLPQLWITLQEDKGVFGPIVARTMFKADNLYVTASASGKMTKKLYLEWCIAAFCWPIHGEPYQEAVLEFKPEELEYEMITIPPKVTGDIQPLDRLFFRMHKDFFRKISSFIILHSLPLQVHHRDVILKMHSLVYQQFQSPRFGDLVNQAWHLCGYTHESFDYVNPTEFSFPKKLTGHCDHENCDDRLLLKCGWCKAPLCFHHFYDQYHLCKIYLP</sequence>